<comment type="similarity">
    <text evidence="4">Belongs to the PEP-utilizing enzyme family.</text>
</comment>
<evidence type="ECO:0000259" key="20">
    <source>
        <dbReference type="Pfam" id="PF02896"/>
    </source>
</evidence>
<keyword evidence="14 18" id="KW-0460">Magnesium</keyword>
<dbReference type="InterPro" id="IPR024692">
    <property type="entry name" value="PTS_EI"/>
</dbReference>
<organism evidence="22">
    <name type="scientific">Symploca sp. SIO1C4</name>
    <dbReference type="NCBI Taxonomy" id="2607765"/>
    <lineage>
        <taxon>Bacteria</taxon>
        <taxon>Bacillati</taxon>
        <taxon>Cyanobacteriota</taxon>
        <taxon>Cyanophyceae</taxon>
        <taxon>Coleofasciculales</taxon>
        <taxon>Coleofasciculaceae</taxon>
        <taxon>Symploca</taxon>
    </lineage>
</organism>
<comment type="caution">
    <text evidence="22">The sequence shown here is derived from an EMBL/GenBank/DDBJ whole genome shotgun (WGS) entry which is preliminary data.</text>
</comment>
<dbReference type="Gene3D" id="3.50.30.10">
    <property type="entry name" value="Phosphohistidine domain"/>
    <property type="match status" value="1"/>
</dbReference>
<dbReference type="PIRSF" id="PIRSF000732">
    <property type="entry name" value="PTS_enzyme_I"/>
    <property type="match status" value="1"/>
</dbReference>
<keyword evidence="10 22" id="KW-0808">Transferase</keyword>
<dbReference type="SUPFAM" id="SSF47831">
    <property type="entry name" value="Enzyme I of the PEP:sugar phosphotransferase system HPr-binding (sub)domain"/>
    <property type="match status" value="1"/>
</dbReference>
<evidence type="ECO:0000256" key="11">
    <source>
        <dbReference type="ARBA" id="ARBA00022683"/>
    </source>
</evidence>
<dbReference type="InterPro" id="IPR000121">
    <property type="entry name" value="PEP_util_C"/>
</dbReference>
<feature type="binding site" evidence="17">
    <location>
        <begin position="373"/>
        <end position="374"/>
    </location>
    <ligand>
        <name>phosphoenolpyruvate</name>
        <dbReference type="ChEBI" id="CHEBI:58702"/>
    </ligand>
</feature>
<feature type="binding site" evidence="17">
    <location>
        <position position="251"/>
    </location>
    <ligand>
        <name>phosphoenolpyruvate</name>
        <dbReference type="ChEBI" id="CHEBI:58702"/>
    </ligand>
</feature>
<evidence type="ECO:0000256" key="2">
    <source>
        <dbReference type="ARBA" id="ARBA00001946"/>
    </source>
</evidence>
<accession>A0A6B3NQS9</accession>
<feature type="active site" description="Proton donor" evidence="16">
    <location>
        <position position="421"/>
    </location>
</feature>
<dbReference type="PANTHER" id="PTHR46244">
    <property type="entry name" value="PHOSPHOENOLPYRUVATE-PROTEIN PHOSPHOTRANSFERASE"/>
    <property type="match status" value="1"/>
</dbReference>
<evidence type="ECO:0000256" key="7">
    <source>
        <dbReference type="ARBA" id="ARBA00022448"/>
    </source>
</evidence>
<dbReference type="PANTHER" id="PTHR46244:SF6">
    <property type="entry name" value="PHOSPHOENOLPYRUVATE-PROTEIN PHOSPHOTRANSFERASE"/>
    <property type="match status" value="1"/>
</dbReference>
<evidence type="ECO:0000256" key="14">
    <source>
        <dbReference type="ARBA" id="ARBA00022842"/>
    </source>
</evidence>
<dbReference type="GO" id="GO:0008965">
    <property type="term" value="F:phosphoenolpyruvate-protein phosphotransferase activity"/>
    <property type="evidence" value="ECO:0007669"/>
    <property type="project" value="UniProtKB-EC"/>
</dbReference>
<dbReference type="InterPro" id="IPR036637">
    <property type="entry name" value="Phosphohistidine_dom_sf"/>
</dbReference>
<dbReference type="Pfam" id="PF00391">
    <property type="entry name" value="PEP-utilizers"/>
    <property type="match status" value="1"/>
</dbReference>
<evidence type="ECO:0000259" key="19">
    <source>
        <dbReference type="Pfam" id="PF00391"/>
    </source>
</evidence>
<sequence>LLYLQDPALLTKAYQRIFEQHQCAAAAWKSVIEEMVAVYQNLEDSYLQTRAADITEVGQRVLQLLIGASTISLDLPQSGILVAPDLTAAEVAQLQPEHVLGICTAAGSATAHSTIIAKMLGIPMVVGVGEQLLSLPTGTQLGLDGNTGQVWVQPNATDTQHLTALQAGDSEGKDELPLEAITQDGHKITVLANIMGVNSAQLALKYGAEGVGLLRTEFLYLDRLTPPTPEEQLKIYQAIAEIFGLRPLTIRTLDIGGDKSIPYMNLAAEANPCLGWRGIRQSLDCPEIFKTQLRAIVKASYGHNLKLMFPLVSSVQEVRAAKQLVAEVQMELQQTGIPFNRNMKVGIMVEVPAAVIIAEQLAAEVDFFSIGTNDLSQYTMAADRTNPKVASLADALEPALLRMIEQTVTAAKQAGITVSVCGELASQPEAIPILLGLGVDELSMNPAAIPTALTTISQLRITEAKVLANKVLKLDSAESVRNCS</sequence>
<evidence type="ECO:0000256" key="16">
    <source>
        <dbReference type="PIRSR" id="PIRSR000732-1"/>
    </source>
</evidence>
<evidence type="ECO:0000256" key="5">
    <source>
        <dbReference type="ARBA" id="ARBA00012232"/>
    </source>
</evidence>
<evidence type="ECO:0000256" key="17">
    <source>
        <dbReference type="PIRSR" id="PIRSR000732-2"/>
    </source>
</evidence>
<dbReference type="InterPro" id="IPR008279">
    <property type="entry name" value="PEP-util_enz_mobile_dom"/>
</dbReference>
<dbReference type="EC" id="2.7.3.9" evidence="5"/>
<feature type="non-terminal residue" evidence="22">
    <location>
        <position position="1"/>
    </location>
</feature>
<evidence type="ECO:0000256" key="18">
    <source>
        <dbReference type="PIRSR" id="PIRSR000732-3"/>
    </source>
</evidence>
<keyword evidence="7" id="KW-0813">Transport</keyword>
<evidence type="ECO:0000256" key="8">
    <source>
        <dbReference type="ARBA" id="ARBA00022490"/>
    </source>
</evidence>
<feature type="active site" description="Tele-phosphohistidine intermediate" evidence="16">
    <location>
        <position position="112"/>
    </location>
</feature>
<evidence type="ECO:0000256" key="4">
    <source>
        <dbReference type="ARBA" id="ARBA00007837"/>
    </source>
</evidence>
<dbReference type="EMBL" id="JAAHFQ010000959">
    <property type="protein sequence ID" value="NER31851.1"/>
    <property type="molecule type" value="Genomic_DNA"/>
</dbReference>
<feature type="binding site" evidence="18">
    <location>
        <position position="374"/>
    </location>
    <ligand>
        <name>Mg(2+)</name>
        <dbReference type="ChEBI" id="CHEBI:18420"/>
    </ligand>
</feature>
<evidence type="ECO:0000256" key="3">
    <source>
        <dbReference type="ARBA" id="ARBA00004496"/>
    </source>
</evidence>
<protein>
    <recommendedName>
        <fullName evidence="6">Phosphoenolpyruvate-protein phosphotransferase</fullName>
        <ecNumber evidence="5">2.7.3.9</ecNumber>
    </recommendedName>
    <alternativeName>
        <fullName evidence="15">Phosphotransferase system, enzyme I</fullName>
    </alternativeName>
</protein>
<comment type="catalytic activity">
    <reaction evidence="1">
        <text>L-histidyl-[protein] + phosphoenolpyruvate = N(pros)-phospho-L-histidyl-[protein] + pyruvate</text>
        <dbReference type="Rhea" id="RHEA:23880"/>
        <dbReference type="Rhea" id="RHEA-COMP:9745"/>
        <dbReference type="Rhea" id="RHEA-COMP:9746"/>
        <dbReference type="ChEBI" id="CHEBI:15361"/>
        <dbReference type="ChEBI" id="CHEBI:29979"/>
        <dbReference type="ChEBI" id="CHEBI:58702"/>
        <dbReference type="ChEBI" id="CHEBI:64837"/>
        <dbReference type="EC" id="2.7.3.9"/>
    </reaction>
</comment>
<dbReference type="GO" id="GO:0009401">
    <property type="term" value="P:phosphoenolpyruvate-dependent sugar phosphotransferase system"/>
    <property type="evidence" value="ECO:0007669"/>
    <property type="project" value="UniProtKB-KW"/>
</dbReference>
<keyword evidence="8" id="KW-0963">Cytoplasm</keyword>
<evidence type="ECO:0000313" key="22">
    <source>
        <dbReference type="EMBL" id="NER31851.1"/>
    </source>
</evidence>
<keyword evidence="13" id="KW-0418">Kinase</keyword>
<evidence type="ECO:0000259" key="21">
    <source>
        <dbReference type="Pfam" id="PF05524"/>
    </source>
</evidence>
<keyword evidence="22" id="KW-0670">Pyruvate</keyword>
<dbReference type="Gene3D" id="3.20.20.60">
    <property type="entry name" value="Phosphoenolpyruvate-binding domains"/>
    <property type="match status" value="1"/>
</dbReference>
<evidence type="ECO:0000256" key="10">
    <source>
        <dbReference type="ARBA" id="ARBA00022679"/>
    </source>
</evidence>
<dbReference type="NCBIfam" id="TIGR01417">
    <property type="entry name" value="PTS_I_fam"/>
    <property type="match status" value="1"/>
</dbReference>
<comment type="subcellular location">
    <subcellularLocation>
        <location evidence="3">Cytoplasm</location>
    </subcellularLocation>
</comment>
<feature type="binding site" evidence="17">
    <location>
        <position position="215"/>
    </location>
    <ligand>
        <name>phosphoenolpyruvate</name>
        <dbReference type="ChEBI" id="CHEBI:58702"/>
    </ligand>
</feature>
<dbReference type="GO" id="GO:0016301">
    <property type="term" value="F:kinase activity"/>
    <property type="evidence" value="ECO:0007669"/>
    <property type="project" value="UniProtKB-KW"/>
</dbReference>
<dbReference type="Gene3D" id="1.10.274.10">
    <property type="entry name" value="PtsI, HPr-binding domain"/>
    <property type="match status" value="1"/>
</dbReference>
<dbReference type="PRINTS" id="PR01736">
    <property type="entry name" value="PHPHTRNFRASE"/>
</dbReference>
<gene>
    <name evidence="22" type="primary">ptsP</name>
    <name evidence="22" type="ORF">F6J89_30660</name>
</gene>
<evidence type="ECO:0000256" key="9">
    <source>
        <dbReference type="ARBA" id="ARBA00022597"/>
    </source>
</evidence>
<feature type="binding site" evidence="17">
    <location>
        <position position="384"/>
    </location>
    <ligand>
        <name>phosphoenolpyruvate</name>
        <dbReference type="ChEBI" id="CHEBI:58702"/>
    </ligand>
</feature>
<dbReference type="InterPro" id="IPR036618">
    <property type="entry name" value="PtsI_HPr-bd_sf"/>
</dbReference>
<dbReference type="SUPFAM" id="SSF51621">
    <property type="entry name" value="Phosphoenolpyruvate/pyruvate domain"/>
    <property type="match status" value="1"/>
</dbReference>
<keyword evidence="11" id="KW-0598">Phosphotransferase system</keyword>
<dbReference type="GO" id="GO:0046872">
    <property type="term" value="F:metal ion binding"/>
    <property type="evidence" value="ECO:0007669"/>
    <property type="project" value="UniProtKB-KW"/>
</dbReference>
<keyword evidence="12 18" id="KW-0479">Metal-binding</keyword>
<dbReference type="InterPro" id="IPR006318">
    <property type="entry name" value="PTS_EI-like"/>
</dbReference>
<reference evidence="22" key="1">
    <citation type="submission" date="2019-11" db="EMBL/GenBank/DDBJ databases">
        <title>Genomic insights into an expanded diversity of filamentous marine cyanobacteria reveals the extraordinary biosynthetic potential of Moorea and Okeania.</title>
        <authorList>
            <person name="Ferreira Leao T."/>
            <person name="Wang M."/>
            <person name="Moss N."/>
            <person name="Da Silva R."/>
            <person name="Sanders J."/>
            <person name="Nurk S."/>
            <person name="Gurevich A."/>
            <person name="Humphrey G."/>
            <person name="Reher R."/>
            <person name="Zhu Q."/>
            <person name="Belda-Ferre P."/>
            <person name="Glukhov E."/>
            <person name="Rex R."/>
            <person name="Dorrestein P.C."/>
            <person name="Knight R."/>
            <person name="Pevzner P."/>
            <person name="Gerwick W.H."/>
            <person name="Gerwick L."/>
        </authorList>
    </citation>
    <scope>NUCLEOTIDE SEQUENCE</scope>
    <source>
        <strain evidence="22">SIO1C4</strain>
    </source>
</reference>
<feature type="domain" description="PEP-utilising enzyme mobile" evidence="19">
    <location>
        <begin position="76"/>
        <end position="148"/>
    </location>
</feature>
<keyword evidence="9" id="KW-0762">Sugar transport</keyword>
<dbReference type="PROSITE" id="PS00742">
    <property type="entry name" value="PEP_ENZYMES_2"/>
    <property type="match status" value="1"/>
</dbReference>
<evidence type="ECO:0000256" key="12">
    <source>
        <dbReference type="ARBA" id="ARBA00022723"/>
    </source>
</evidence>
<dbReference type="InterPro" id="IPR023151">
    <property type="entry name" value="PEP_util_CS"/>
</dbReference>
<feature type="domain" description="PEP-utilising enzyme C-terminal" evidence="20">
    <location>
        <begin position="176"/>
        <end position="459"/>
    </location>
</feature>
<dbReference type="InterPro" id="IPR050499">
    <property type="entry name" value="PEP-utilizing_PTS_enzyme"/>
</dbReference>
<dbReference type="InterPro" id="IPR008731">
    <property type="entry name" value="PTS_EIN"/>
</dbReference>
<evidence type="ECO:0000256" key="6">
    <source>
        <dbReference type="ARBA" id="ARBA00016544"/>
    </source>
</evidence>
<dbReference type="SUPFAM" id="SSF52009">
    <property type="entry name" value="Phosphohistidine domain"/>
    <property type="match status" value="1"/>
</dbReference>
<feature type="binding site" evidence="18">
    <location>
        <position position="350"/>
    </location>
    <ligand>
        <name>Mg(2+)</name>
        <dbReference type="ChEBI" id="CHEBI:18420"/>
    </ligand>
</feature>
<evidence type="ECO:0000256" key="1">
    <source>
        <dbReference type="ARBA" id="ARBA00000683"/>
    </source>
</evidence>
<dbReference type="Pfam" id="PF05524">
    <property type="entry name" value="PEP-utilisers_N"/>
    <property type="match status" value="1"/>
</dbReference>
<evidence type="ECO:0000256" key="13">
    <source>
        <dbReference type="ARBA" id="ARBA00022777"/>
    </source>
</evidence>
<dbReference type="Pfam" id="PF02896">
    <property type="entry name" value="PEP-utilizers_C"/>
    <property type="match status" value="1"/>
</dbReference>
<evidence type="ECO:0000256" key="15">
    <source>
        <dbReference type="ARBA" id="ARBA00033235"/>
    </source>
</evidence>
<feature type="domain" description="Phosphotransferase system enzyme I N-terminal" evidence="21">
    <location>
        <begin position="2"/>
        <end position="50"/>
    </location>
</feature>
<dbReference type="GO" id="GO:0005737">
    <property type="term" value="C:cytoplasm"/>
    <property type="evidence" value="ECO:0007669"/>
    <property type="project" value="UniProtKB-SubCell"/>
</dbReference>
<proteinExistence type="inferred from homology"/>
<dbReference type="InterPro" id="IPR015813">
    <property type="entry name" value="Pyrv/PenolPyrv_kinase-like_dom"/>
</dbReference>
<dbReference type="AlphaFoldDB" id="A0A6B3NQS9"/>
<dbReference type="InterPro" id="IPR040442">
    <property type="entry name" value="Pyrv_kinase-like_dom_sf"/>
</dbReference>
<comment type="cofactor">
    <cofactor evidence="2 18">
        <name>Mg(2+)</name>
        <dbReference type="ChEBI" id="CHEBI:18420"/>
    </cofactor>
</comment>
<name>A0A6B3NQS9_9CYAN</name>